<dbReference type="EMBL" id="CP019724">
    <property type="protein sequence ID" value="AQS70835.1"/>
    <property type="molecule type" value="Genomic_DNA"/>
</dbReference>
<dbReference type="SUPFAM" id="SSF47413">
    <property type="entry name" value="lambda repressor-like DNA-binding domains"/>
    <property type="match status" value="1"/>
</dbReference>
<dbReference type="PROSITE" id="PS50943">
    <property type="entry name" value="HTH_CROC1"/>
    <property type="match status" value="1"/>
</dbReference>
<dbReference type="InterPro" id="IPR010982">
    <property type="entry name" value="Lambda_DNA-bd_dom_sf"/>
</dbReference>
<dbReference type="InterPro" id="IPR001387">
    <property type="entry name" value="Cro/C1-type_HTH"/>
</dbReference>
<dbReference type="GO" id="GO:0003677">
    <property type="term" value="F:DNA binding"/>
    <property type="evidence" value="ECO:0007669"/>
    <property type="project" value="InterPro"/>
</dbReference>
<protein>
    <submittedName>
        <fullName evidence="2">Transcriptional regulator</fullName>
    </submittedName>
</protein>
<dbReference type="Gene3D" id="1.10.260.40">
    <property type="entry name" value="lambda repressor-like DNA-binding domains"/>
    <property type="match status" value="1"/>
</dbReference>
<dbReference type="KEGG" id="spac:B1H29_31615"/>
<dbReference type="Pfam" id="PF01381">
    <property type="entry name" value="HTH_3"/>
    <property type="match status" value="1"/>
</dbReference>
<accession>A0A1S6JGE0</accession>
<dbReference type="SMART" id="SM00530">
    <property type="entry name" value="HTH_XRE"/>
    <property type="match status" value="1"/>
</dbReference>
<sequence length="243" mass="27189">MHQELQRAIESAGLSRSRLARKVGVSVKTVDRWVSDPRRVPHQRTRDEVASALGVDADMLWPKIRGAAPGPDREIVATYPYRNACPTAVWSRLFDGAKREITYAGYTNYFIWQEQPRMPERLAAKAASGCAVRFLVGDPESEVTRRREEIEAVPLTVSTRIRITLDALSRINGDGVEARLSDGHIALSVFRFDDEMLVTPHLANLLGHDSPLLHLRRRGSGGLFDRFAEHVDALWGEARPVTA</sequence>
<reference evidence="2 3" key="1">
    <citation type="submission" date="2017-02" db="EMBL/GenBank/DDBJ databases">
        <title>Streptomyces pactum ACT12 Genome sequencing and assembly.</title>
        <authorList>
            <person name="Xue Q."/>
            <person name="Yan X."/>
            <person name="Jia L."/>
            <person name="Yan H."/>
        </authorList>
    </citation>
    <scope>NUCLEOTIDE SEQUENCE [LARGE SCALE GENOMIC DNA]</scope>
    <source>
        <strain evidence="2 3">ACT12</strain>
    </source>
</reference>
<organism evidence="2 3">
    <name type="scientific">Streptomyces pactum</name>
    <dbReference type="NCBI Taxonomy" id="68249"/>
    <lineage>
        <taxon>Bacteria</taxon>
        <taxon>Bacillati</taxon>
        <taxon>Actinomycetota</taxon>
        <taxon>Actinomycetes</taxon>
        <taxon>Kitasatosporales</taxon>
        <taxon>Streptomycetaceae</taxon>
        <taxon>Streptomyces</taxon>
    </lineage>
</organism>
<feature type="domain" description="HTH cro/C1-type" evidence="1">
    <location>
        <begin position="5"/>
        <end position="60"/>
    </location>
</feature>
<dbReference type="AlphaFoldDB" id="A0A1S6JGE0"/>
<evidence type="ECO:0000259" key="1">
    <source>
        <dbReference type="PROSITE" id="PS50943"/>
    </source>
</evidence>
<evidence type="ECO:0000313" key="2">
    <source>
        <dbReference type="EMBL" id="AQS70835.1"/>
    </source>
</evidence>
<dbReference type="CDD" id="cd00093">
    <property type="entry name" value="HTH_XRE"/>
    <property type="match status" value="1"/>
</dbReference>
<dbReference type="OrthoDB" id="8438314at2"/>
<gene>
    <name evidence="2" type="ORF">B1H29_31615</name>
</gene>
<evidence type="ECO:0000313" key="3">
    <source>
        <dbReference type="Proteomes" id="UP000189443"/>
    </source>
</evidence>
<keyword evidence="3" id="KW-1185">Reference proteome</keyword>
<proteinExistence type="predicted"/>
<name>A0A1S6JGE0_9ACTN</name>
<dbReference type="Proteomes" id="UP000189443">
    <property type="component" value="Chromosome"/>
</dbReference>